<evidence type="ECO:0000313" key="3">
    <source>
        <dbReference type="EMBL" id="AGT08430.1"/>
    </source>
</evidence>
<evidence type="ECO:0000259" key="2">
    <source>
        <dbReference type="PROSITE" id="PS50405"/>
    </source>
</evidence>
<dbReference type="InterPro" id="IPR010987">
    <property type="entry name" value="Glutathione-S-Trfase_C-like"/>
</dbReference>
<dbReference type="EC" id="2.5.1.18" evidence="3"/>
<dbReference type="EMBL" id="CP006650">
    <property type="protein sequence ID" value="AGT08430.1"/>
    <property type="molecule type" value="Genomic_DNA"/>
</dbReference>
<dbReference type="InterPro" id="IPR004046">
    <property type="entry name" value="GST_C"/>
</dbReference>
<protein>
    <submittedName>
        <fullName evidence="3">Glutathione-S-transferase</fullName>
        <ecNumber evidence="3">2.5.1.18</ecNumber>
    </submittedName>
</protein>
<dbReference type="GO" id="GO:0004364">
    <property type="term" value="F:glutathione transferase activity"/>
    <property type="evidence" value="ECO:0007669"/>
    <property type="project" value="UniProtKB-EC"/>
</dbReference>
<organism evidence="3 4">
    <name type="scientific">Paracoccus aminophilus JCM 7686</name>
    <dbReference type="NCBI Taxonomy" id="1367847"/>
    <lineage>
        <taxon>Bacteria</taxon>
        <taxon>Pseudomonadati</taxon>
        <taxon>Pseudomonadota</taxon>
        <taxon>Alphaproteobacteria</taxon>
        <taxon>Rhodobacterales</taxon>
        <taxon>Paracoccaceae</taxon>
        <taxon>Paracoccus</taxon>
    </lineage>
</organism>
<sequence length="234" mass="26202">MRAGMTESGCDSGGFMLTIHGVTRSRTSRLIWLCHEIGVDFRQIPVIQAYRLPWPDAPDAPLNTQSPEFLKLSPAGAIPVLQDGDLILTESLACTLYLARKYGLPFGPADLAEEGLVLQWSFYAGTWIEPDALTLLMLHRPGQAQPGEDQDLVAQAAERLIRPMRVFETHLAQHEWLVGNRFTVADLNAAEILRYAQGYAPLFDEFPATKAWLAHCQTRPAYLKMWAERQAEPE</sequence>
<dbReference type="SUPFAM" id="SSF47616">
    <property type="entry name" value="GST C-terminal domain-like"/>
    <property type="match status" value="1"/>
</dbReference>
<dbReference type="PATRIC" id="fig|1367847.3.peg.1299"/>
<dbReference type="PANTHER" id="PTHR44051:SF8">
    <property type="entry name" value="GLUTATHIONE S-TRANSFERASE GSTA"/>
    <property type="match status" value="1"/>
</dbReference>
<feature type="domain" description="GST N-terminal" evidence="1">
    <location>
        <begin position="14"/>
        <end position="106"/>
    </location>
</feature>
<dbReference type="AlphaFoldDB" id="S5XYA1"/>
<evidence type="ECO:0000259" key="1">
    <source>
        <dbReference type="PROSITE" id="PS50404"/>
    </source>
</evidence>
<dbReference type="InterPro" id="IPR036249">
    <property type="entry name" value="Thioredoxin-like_sf"/>
</dbReference>
<dbReference type="SFLD" id="SFLDS00019">
    <property type="entry name" value="Glutathione_Transferase_(cytos"/>
    <property type="match status" value="1"/>
</dbReference>
<dbReference type="KEGG" id="pami:JCM7686_1329"/>
<dbReference type="HOGENOM" id="CLU_011226_6_4_5"/>
<proteinExistence type="predicted"/>
<keyword evidence="3" id="KW-0808">Transferase</keyword>
<dbReference type="InterPro" id="IPR040079">
    <property type="entry name" value="Glutathione_S-Trfase"/>
</dbReference>
<dbReference type="PROSITE" id="PS50404">
    <property type="entry name" value="GST_NTER"/>
    <property type="match status" value="1"/>
</dbReference>
<dbReference type="Pfam" id="PF00043">
    <property type="entry name" value="GST_C"/>
    <property type="match status" value="1"/>
</dbReference>
<dbReference type="CDD" id="cd03046">
    <property type="entry name" value="GST_N_GTT1_like"/>
    <property type="match status" value="1"/>
</dbReference>
<name>S5XYA1_PARAH</name>
<dbReference type="PANTHER" id="PTHR44051">
    <property type="entry name" value="GLUTATHIONE S-TRANSFERASE-RELATED"/>
    <property type="match status" value="1"/>
</dbReference>
<dbReference type="Gene3D" id="3.40.30.10">
    <property type="entry name" value="Glutaredoxin"/>
    <property type="match status" value="1"/>
</dbReference>
<dbReference type="SFLD" id="SFLDG00358">
    <property type="entry name" value="Main_(cytGST)"/>
    <property type="match status" value="1"/>
</dbReference>
<dbReference type="Gene3D" id="1.20.1050.10">
    <property type="match status" value="1"/>
</dbReference>
<gene>
    <name evidence="3" type="ORF">JCM7686_1329</name>
</gene>
<feature type="domain" description="GST C-terminal" evidence="2">
    <location>
        <begin position="110"/>
        <end position="234"/>
    </location>
</feature>
<dbReference type="InterPro" id="IPR036282">
    <property type="entry name" value="Glutathione-S-Trfase_C_sf"/>
</dbReference>
<dbReference type="Pfam" id="PF13409">
    <property type="entry name" value="GST_N_2"/>
    <property type="match status" value="1"/>
</dbReference>
<keyword evidence="4" id="KW-1185">Reference proteome</keyword>
<dbReference type="Proteomes" id="UP000015480">
    <property type="component" value="Chromosome"/>
</dbReference>
<dbReference type="STRING" id="1367847.JCM7686_1329"/>
<dbReference type="CDD" id="cd03207">
    <property type="entry name" value="GST_C_8"/>
    <property type="match status" value="1"/>
</dbReference>
<reference evidence="3 4" key="1">
    <citation type="journal article" date="2014" name="BMC Genomics">
        <title>Architecture and functions of a multipartite genome of the methylotrophic bacterium Paracoccus aminophilus JCM 7686, containing primary and secondary chromids.</title>
        <authorList>
            <person name="Dziewit L."/>
            <person name="Czarnecki J."/>
            <person name="Wibberg D."/>
            <person name="Radlinska M."/>
            <person name="Mrozek P."/>
            <person name="Szymczak M."/>
            <person name="Schluter A."/>
            <person name="Puhler A."/>
            <person name="Bartosik D."/>
        </authorList>
    </citation>
    <scope>NUCLEOTIDE SEQUENCE [LARGE SCALE GENOMIC DNA]</scope>
    <source>
        <strain evidence="3">JCM 7686</strain>
    </source>
</reference>
<dbReference type="eggNOG" id="COG0625">
    <property type="taxonomic scope" value="Bacteria"/>
</dbReference>
<evidence type="ECO:0000313" key="4">
    <source>
        <dbReference type="Proteomes" id="UP000015480"/>
    </source>
</evidence>
<dbReference type="PROSITE" id="PS50405">
    <property type="entry name" value="GST_CTER"/>
    <property type="match status" value="1"/>
</dbReference>
<dbReference type="SUPFAM" id="SSF52833">
    <property type="entry name" value="Thioredoxin-like"/>
    <property type="match status" value="1"/>
</dbReference>
<dbReference type="InterPro" id="IPR004045">
    <property type="entry name" value="Glutathione_S-Trfase_N"/>
</dbReference>
<accession>S5XYA1</accession>